<dbReference type="InterPro" id="IPR006607">
    <property type="entry name" value="DM15"/>
</dbReference>
<feature type="compositionally biased region" description="Basic and acidic residues" evidence="3">
    <location>
        <begin position="221"/>
        <end position="277"/>
    </location>
</feature>
<dbReference type="PANTHER" id="PTHR22792:SF132">
    <property type="entry name" value="LA-RELATED PROTEIN 1"/>
    <property type="match status" value="1"/>
</dbReference>
<dbReference type="SUPFAM" id="SSF46785">
    <property type="entry name" value="Winged helix' DNA-binding domain"/>
    <property type="match status" value="1"/>
</dbReference>
<evidence type="ECO:0000313" key="6">
    <source>
        <dbReference type="Proteomes" id="UP000700596"/>
    </source>
</evidence>
<feature type="region of interest" description="Disordered" evidence="3">
    <location>
        <begin position="898"/>
        <end position="940"/>
    </location>
</feature>
<keyword evidence="6" id="KW-1185">Reference proteome</keyword>
<dbReference type="CDD" id="cd07323">
    <property type="entry name" value="LAM"/>
    <property type="match status" value="1"/>
</dbReference>
<feature type="compositionally biased region" description="Polar residues" evidence="3">
    <location>
        <begin position="130"/>
        <end position="152"/>
    </location>
</feature>
<dbReference type="EMBL" id="JAGMWT010000017">
    <property type="protein sequence ID" value="KAH7114296.1"/>
    <property type="molecule type" value="Genomic_DNA"/>
</dbReference>
<dbReference type="InterPro" id="IPR006630">
    <property type="entry name" value="La_HTH"/>
</dbReference>
<dbReference type="AlphaFoldDB" id="A0A9P9D8J2"/>
<dbReference type="GO" id="GO:0048255">
    <property type="term" value="P:mRNA stabilization"/>
    <property type="evidence" value="ECO:0007669"/>
    <property type="project" value="InterPro"/>
</dbReference>
<feature type="region of interest" description="Disordered" evidence="3">
    <location>
        <begin position="28"/>
        <end position="173"/>
    </location>
</feature>
<organism evidence="5 6">
    <name type="scientific">Dendryphion nanum</name>
    <dbReference type="NCBI Taxonomy" id="256645"/>
    <lineage>
        <taxon>Eukaryota</taxon>
        <taxon>Fungi</taxon>
        <taxon>Dikarya</taxon>
        <taxon>Ascomycota</taxon>
        <taxon>Pezizomycotina</taxon>
        <taxon>Dothideomycetes</taxon>
        <taxon>Pleosporomycetidae</taxon>
        <taxon>Pleosporales</taxon>
        <taxon>Torulaceae</taxon>
        <taxon>Dendryphion</taxon>
    </lineage>
</organism>
<accession>A0A9P9D8J2</accession>
<feature type="compositionally biased region" description="Polar residues" evidence="3">
    <location>
        <begin position="898"/>
        <end position="922"/>
    </location>
</feature>
<feature type="compositionally biased region" description="Polar residues" evidence="3">
    <location>
        <begin position="581"/>
        <end position="598"/>
    </location>
</feature>
<dbReference type="Gene3D" id="1.10.10.10">
    <property type="entry name" value="Winged helix-like DNA-binding domain superfamily/Winged helix DNA-binding domain"/>
    <property type="match status" value="1"/>
</dbReference>
<dbReference type="InterPro" id="IPR036388">
    <property type="entry name" value="WH-like_DNA-bd_sf"/>
</dbReference>
<dbReference type="GO" id="GO:0010494">
    <property type="term" value="C:cytoplasmic stress granule"/>
    <property type="evidence" value="ECO:0007669"/>
    <property type="project" value="TreeGrafter"/>
</dbReference>
<reference evidence="5" key="1">
    <citation type="journal article" date="2021" name="Nat. Commun.">
        <title>Genetic determinants of endophytism in the Arabidopsis root mycobiome.</title>
        <authorList>
            <person name="Mesny F."/>
            <person name="Miyauchi S."/>
            <person name="Thiergart T."/>
            <person name="Pickel B."/>
            <person name="Atanasova L."/>
            <person name="Karlsson M."/>
            <person name="Huettel B."/>
            <person name="Barry K.W."/>
            <person name="Haridas S."/>
            <person name="Chen C."/>
            <person name="Bauer D."/>
            <person name="Andreopoulos W."/>
            <person name="Pangilinan J."/>
            <person name="LaButti K."/>
            <person name="Riley R."/>
            <person name="Lipzen A."/>
            <person name="Clum A."/>
            <person name="Drula E."/>
            <person name="Henrissat B."/>
            <person name="Kohler A."/>
            <person name="Grigoriev I.V."/>
            <person name="Martin F.M."/>
            <person name="Hacquard S."/>
        </authorList>
    </citation>
    <scope>NUCLEOTIDE SEQUENCE</scope>
    <source>
        <strain evidence="5">MPI-CAGE-CH-0243</strain>
    </source>
</reference>
<evidence type="ECO:0000259" key="4">
    <source>
        <dbReference type="PROSITE" id="PS50961"/>
    </source>
</evidence>
<dbReference type="SMART" id="SM00684">
    <property type="entry name" value="DM15"/>
    <property type="match status" value="2"/>
</dbReference>
<dbReference type="GO" id="GO:0000339">
    <property type="term" value="F:RNA cap binding"/>
    <property type="evidence" value="ECO:0007669"/>
    <property type="project" value="InterPro"/>
</dbReference>
<feature type="compositionally biased region" description="Basic and acidic residues" evidence="3">
    <location>
        <begin position="485"/>
        <end position="494"/>
    </location>
</feature>
<feature type="compositionally biased region" description="Basic and acidic residues" evidence="3">
    <location>
        <begin position="302"/>
        <end position="323"/>
    </location>
</feature>
<dbReference type="GO" id="GO:0045727">
    <property type="term" value="P:positive regulation of translation"/>
    <property type="evidence" value="ECO:0007669"/>
    <property type="project" value="TreeGrafter"/>
</dbReference>
<feature type="compositionally biased region" description="Basic and acidic residues" evidence="3">
    <location>
        <begin position="397"/>
        <end position="418"/>
    </location>
</feature>
<comment type="caution">
    <text evidence="5">The sequence shown here is derived from an EMBL/GenBank/DDBJ whole genome shotgun (WGS) entry which is preliminary data.</text>
</comment>
<feature type="compositionally biased region" description="Basic and acidic residues" evidence="3">
    <location>
        <begin position="427"/>
        <end position="440"/>
    </location>
</feature>
<feature type="compositionally biased region" description="Polar residues" evidence="3">
    <location>
        <begin position="459"/>
        <end position="473"/>
    </location>
</feature>
<dbReference type="Pfam" id="PF21071">
    <property type="entry name" value="LARP1_HEAT"/>
    <property type="match status" value="1"/>
</dbReference>
<evidence type="ECO:0000256" key="3">
    <source>
        <dbReference type="SAM" id="MobiDB-lite"/>
    </source>
</evidence>
<dbReference type="SMART" id="SM00715">
    <property type="entry name" value="LA"/>
    <property type="match status" value="1"/>
</dbReference>
<feature type="compositionally biased region" description="Basic and acidic residues" evidence="3">
    <location>
        <begin position="153"/>
        <end position="165"/>
    </location>
</feature>
<feature type="compositionally biased region" description="Basic and acidic residues" evidence="3">
    <location>
        <begin position="541"/>
        <end position="556"/>
    </location>
</feature>
<dbReference type="PROSITE" id="PS50961">
    <property type="entry name" value="HTH_LA"/>
    <property type="match status" value="1"/>
</dbReference>
<feature type="compositionally biased region" description="Basic and acidic residues" evidence="3">
    <location>
        <begin position="74"/>
        <end position="90"/>
    </location>
</feature>
<feature type="compositionally biased region" description="Polar residues" evidence="3">
    <location>
        <begin position="29"/>
        <end position="58"/>
    </location>
</feature>
<dbReference type="InterPro" id="IPR045180">
    <property type="entry name" value="La_dom_prot"/>
</dbReference>
<proteinExistence type="predicted"/>
<feature type="compositionally biased region" description="Pro residues" evidence="3">
    <location>
        <begin position="91"/>
        <end position="107"/>
    </location>
</feature>
<evidence type="ECO:0000256" key="2">
    <source>
        <dbReference type="PROSITE-ProRule" id="PRU00332"/>
    </source>
</evidence>
<dbReference type="OrthoDB" id="340227at2759"/>
<dbReference type="Proteomes" id="UP000700596">
    <property type="component" value="Unassembled WGS sequence"/>
</dbReference>
<protein>
    <recommendedName>
        <fullName evidence="4">HTH La-type RNA-binding domain-containing protein</fullName>
    </recommendedName>
</protein>
<dbReference type="PANTHER" id="PTHR22792">
    <property type="entry name" value="LUPUS LA PROTEIN-RELATED"/>
    <property type="match status" value="1"/>
</dbReference>
<sequence length="1104" mass="119675">MATTQTRRTGSEQSAAPVPFSYAMAAKGLSSTGPSTAAQSKAASGSSTPSKDTNSASTVPPVASVASWADDTEAEHGKNEKPIQTQEDRPNVPPPSDPNTDNLPPPTSAVSSPDLGASSASTAVKEDDASSLQNALSESAWENKSQASTSVEKTSESGEKAEKLPAKPLYEAPVPAVNIWTKRLEDQKKVAPKPSGTKLANTVVSNGSSQGPSAFATKKTKGSDGVDVKEKATSVEGKFKSRDQERDSQPRREFGSGGDFDKTRKGSKGRSLEKDVKPAPAVLPLPPTRDQESWPTPDSAIDEDKKKTQDKVEKLEKERKDGAPSKPHSKWVSVPFTPTVIFNTPLPNAAASRRGGGRVGGRGGGANSGRGNGFGSNSVTNPEKDASTPSTLMNGDQPKRGRSDESTTRDASPGEKRPTSTGSTSLKEAKGLHSGAERSAKTGVAPETDPPSGRGTVLADTSSNTTGQNNSFPRQYPSGKPNKGRRGDIRKDGEIFSPTKENAGSHDRRTSTATQANDVDDHERRAPAFQDGQAASSKSGPNERRFSSLSGRDRGGRGGRGGRAGYQNGHHQFANGHAPPIQSSSTFPLARSPTNFQPEQGAYFPAPSGHGRNHRNGPRSQSVTNDNIYGRGSYGGHQQVPPIQTYNAPPVYDYGMMPPMNSAMPFSPFPVDQWTLLQLVSTQMEYYFSVENLCKDIFLRKHMDSQGFVFLSVLAGFNRIKQLTTDLDILKQVCHNSRTIEYLIGADGKDRLRKREDWKQWVMAVKERDVSAQNDGPEELHSPPVPHPLTFEQPSMHRYPDMSAGSPTGPVPFQPMNGFHPGDGPDAVALDHPLNGHANGVNGVNGFNGPNGQVNGINGYIGSNGHPIEATTNNAVSGEFDSFSDHQVETLSVIVRQQDGQPQHSNLPPSAIRTFSNGSIDSRNGMPNDPPTEPVSDGESEKTLLYWVKGKDAPVESLPPDSSYESYTHLRSKALEQRHISPFGSCPYDMDVLYQFWSHFLVRNFNTAMYQEFRQFAFEDSAERKSDIGFTNLLKYYGESLLSTHSPIRECVARDYVELVSNEFQSQRPAFNQLRSAWNNPRLDNENRNRLSRFLNPKLEASFE</sequence>
<dbReference type="InterPro" id="IPR036390">
    <property type="entry name" value="WH_DNA-bd_sf"/>
</dbReference>
<feature type="compositionally biased region" description="Gly residues" evidence="3">
    <location>
        <begin position="357"/>
        <end position="374"/>
    </location>
</feature>
<gene>
    <name evidence="5" type="ORF">B0J11DRAFT_132485</name>
</gene>
<keyword evidence="1 2" id="KW-0694">RNA-binding</keyword>
<dbReference type="GO" id="GO:0005829">
    <property type="term" value="C:cytosol"/>
    <property type="evidence" value="ECO:0007669"/>
    <property type="project" value="TreeGrafter"/>
</dbReference>
<feature type="domain" description="HTH La-type RNA-binding" evidence="4">
    <location>
        <begin position="670"/>
        <end position="764"/>
    </location>
</feature>
<feature type="compositionally biased region" description="Polar residues" evidence="3">
    <location>
        <begin position="198"/>
        <end position="212"/>
    </location>
</feature>
<name>A0A9P9D8J2_9PLEO</name>
<evidence type="ECO:0000256" key="1">
    <source>
        <dbReference type="ARBA" id="ARBA00022884"/>
    </source>
</evidence>
<evidence type="ECO:0000313" key="5">
    <source>
        <dbReference type="EMBL" id="KAH7114296.1"/>
    </source>
</evidence>
<feature type="region of interest" description="Disordered" evidence="3">
    <location>
        <begin position="186"/>
        <end position="621"/>
    </location>
</feature>
<dbReference type="Pfam" id="PF05383">
    <property type="entry name" value="La"/>
    <property type="match status" value="1"/>
</dbReference>